<keyword evidence="3" id="KW-1185">Reference proteome</keyword>
<dbReference type="EMBL" id="CAJNOC010001711">
    <property type="protein sequence ID" value="CAF0885520.1"/>
    <property type="molecule type" value="Genomic_DNA"/>
</dbReference>
<dbReference type="PROSITE" id="PS51180">
    <property type="entry name" value="BRO1"/>
    <property type="match status" value="1"/>
</dbReference>
<organism evidence="2 3">
    <name type="scientific">Brachionus calyciflorus</name>
    <dbReference type="NCBI Taxonomy" id="104777"/>
    <lineage>
        <taxon>Eukaryota</taxon>
        <taxon>Metazoa</taxon>
        <taxon>Spiralia</taxon>
        <taxon>Gnathifera</taxon>
        <taxon>Rotifera</taxon>
        <taxon>Eurotatoria</taxon>
        <taxon>Monogononta</taxon>
        <taxon>Pseudotrocha</taxon>
        <taxon>Ploima</taxon>
        <taxon>Brachionidae</taxon>
        <taxon>Brachionus</taxon>
    </lineage>
</organism>
<proteinExistence type="predicted"/>
<comment type="caution">
    <text evidence="2">The sequence shown here is derived from an EMBL/GenBank/DDBJ whole genome shotgun (WGS) entry which is preliminary data.</text>
</comment>
<protein>
    <recommendedName>
        <fullName evidence="1">BRO1 domain-containing protein</fullName>
    </recommendedName>
</protein>
<evidence type="ECO:0000313" key="2">
    <source>
        <dbReference type="EMBL" id="CAF0885520.1"/>
    </source>
</evidence>
<dbReference type="InterPro" id="IPR004328">
    <property type="entry name" value="BRO1_dom"/>
</dbReference>
<dbReference type="Pfam" id="PF03097">
    <property type="entry name" value="BRO1"/>
    <property type="match status" value="1"/>
</dbReference>
<evidence type="ECO:0000259" key="1">
    <source>
        <dbReference type="PROSITE" id="PS51180"/>
    </source>
</evidence>
<dbReference type="PANTHER" id="PTHR23030">
    <property type="entry name" value="PCD6 INTERACTING PROTEIN-RELATED"/>
    <property type="match status" value="1"/>
</dbReference>
<dbReference type="OrthoDB" id="2141925at2759"/>
<dbReference type="SMART" id="SM01041">
    <property type="entry name" value="BRO1"/>
    <property type="match status" value="1"/>
</dbReference>
<accession>A0A813YKC1</accession>
<sequence length="359" mass="41148">MGGLVSSNNQMVIIPQKKTSKLDLIKPIKHHIKHLKKKPENFMNSIESFNTLRNDALNSSLKGKEKLDKMLRYYDQLTSIENKLPFNKHAINIEFTWENSINNGAAKISLNDGLFESLCVLFNIGAMASELAASQDLDSENGLKEAIKMYKLASSCFEFIQNNKSNLPLNDPKCDLNDNSLSFFKDLMFAHAQEVSFLKAKKENFSNLNISKIAIQCSTFFSNALDFLKQEPNEHLNKGLGGLVTAKRTFYKAIAEYYKSQDDYSQNKFGSSLGRLKICQELLMLKEIKEYDQKVVKSYNQMVNEEYERIDKENSRSFYMPIESKSSLEEIQGFDLASTNRSQIRFPLSDNFIDLFFNL</sequence>
<evidence type="ECO:0000313" key="3">
    <source>
        <dbReference type="Proteomes" id="UP000663879"/>
    </source>
</evidence>
<dbReference type="Proteomes" id="UP000663879">
    <property type="component" value="Unassembled WGS sequence"/>
</dbReference>
<name>A0A813YKC1_9BILA</name>
<gene>
    <name evidence="2" type="ORF">OXX778_LOCUS10641</name>
</gene>
<dbReference type="AlphaFoldDB" id="A0A813YKC1"/>
<dbReference type="InterPro" id="IPR038499">
    <property type="entry name" value="BRO1_sf"/>
</dbReference>
<dbReference type="GO" id="GO:0005768">
    <property type="term" value="C:endosome"/>
    <property type="evidence" value="ECO:0007669"/>
    <property type="project" value="TreeGrafter"/>
</dbReference>
<dbReference type="Gene3D" id="1.25.40.280">
    <property type="entry name" value="alix/aip1 like domains"/>
    <property type="match status" value="1"/>
</dbReference>
<reference evidence="2" key="1">
    <citation type="submission" date="2021-02" db="EMBL/GenBank/DDBJ databases">
        <authorList>
            <person name="Nowell W R."/>
        </authorList>
    </citation>
    <scope>NUCLEOTIDE SEQUENCE</scope>
    <source>
        <strain evidence="2">Ploen Becks lab</strain>
    </source>
</reference>
<feature type="domain" description="BRO1" evidence="1">
    <location>
        <begin position="10"/>
        <end position="359"/>
    </location>
</feature>
<dbReference type="GO" id="GO:0043328">
    <property type="term" value="P:protein transport to vacuole involved in ubiquitin-dependent protein catabolic process via the multivesicular body sorting pathway"/>
    <property type="evidence" value="ECO:0007669"/>
    <property type="project" value="TreeGrafter"/>
</dbReference>
<dbReference type="PANTHER" id="PTHR23030:SF30">
    <property type="entry name" value="TYROSINE-PROTEIN PHOSPHATASE NON-RECEPTOR TYPE 23"/>
    <property type="match status" value="1"/>
</dbReference>